<gene>
    <name evidence="7" type="ORF">SASPL_113144</name>
</gene>
<feature type="region of interest" description="Disordered" evidence="5">
    <location>
        <begin position="202"/>
        <end position="322"/>
    </location>
</feature>
<evidence type="ECO:0000259" key="6">
    <source>
        <dbReference type="PROSITE" id="PS50011"/>
    </source>
</evidence>
<feature type="compositionally biased region" description="Polar residues" evidence="5">
    <location>
        <begin position="214"/>
        <end position="233"/>
    </location>
</feature>
<dbReference type="InterPro" id="IPR011009">
    <property type="entry name" value="Kinase-like_dom_sf"/>
</dbReference>
<evidence type="ECO:0000256" key="3">
    <source>
        <dbReference type="ARBA" id="ARBA00022840"/>
    </source>
</evidence>
<dbReference type="InterPro" id="IPR017441">
    <property type="entry name" value="Protein_kinase_ATP_BS"/>
</dbReference>
<feature type="region of interest" description="Disordered" evidence="5">
    <location>
        <begin position="381"/>
        <end position="417"/>
    </location>
</feature>
<keyword evidence="2 4" id="KW-0547">Nucleotide-binding</keyword>
<reference evidence="7" key="1">
    <citation type="submission" date="2018-01" db="EMBL/GenBank/DDBJ databases">
        <authorList>
            <person name="Mao J.F."/>
        </authorList>
    </citation>
    <scope>NUCLEOTIDE SEQUENCE</scope>
    <source>
        <strain evidence="7">Huo1</strain>
        <tissue evidence="7">Leaf</tissue>
    </source>
</reference>
<organism evidence="7">
    <name type="scientific">Salvia splendens</name>
    <name type="common">Scarlet sage</name>
    <dbReference type="NCBI Taxonomy" id="180675"/>
    <lineage>
        <taxon>Eukaryota</taxon>
        <taxon>Viridiplantae</taxon>
        <taxon>Streptophyta</taxon>
        <taxon>Embryophyta</taxon>
        <taxon>Tracheophyta</taxon>
        <taxon>Spermatophyta</taxon>
        <taxon>Magnoliopsida</taxon>
        <taxon>eudicotyledons</taxon>
        <taxon>Gunneridae</taxon>
        <taxon>Pentapetalae</taxon>
        <taxon>asterids</taxon>
        <taxon>lamiids</taxon>
        <taxon>Lamiales</taxon>
        <taxon>Lamiaceae</taxon>
        <taxon>Nepetoideae</taxon>
        <taxon>Mentheae</taxon>
        <taxon>Salviinae</taxon>
        <taxon>Salvia</taxon>
        <taxon>Salvia subgen. Calosphace</taxon>
        <taxon>core Calosphace</taxon>
    </lineage>
</organism>
<proteinExistence type="predicted"/>
<evidence type="ECO:0000313" key="7">
    <source>
        <dbReference type="EMBL" id="KAG6422763.1"/>
    </source>
</evidence>
<dbReference type="PANTHER" id="PTHR47989">
    <property type="entry name" value="OS01G0750732 PROTEIN"/>
    <property type="match status" value="1"/>
</dbReference>
<keyword evidence="1" id="KW-0808">Transferase</keyword>
<dbReference type="Gene3D" id="3.30.200.20">
    <property type="entry name" value="Phosphorylase Kinase, domain 1"/>
    <property type="match status" value="1"/>
</dbReference>
<accession>A0A8X8Y3H2</accession>
<dbReference type="PROSITE" id="PS00107">
    <property type="entry name" value="PROTEIN_KINASE_ATP"/>
    <property type="match status" value="1"/>
</dbReference>
<comment type="caution">
    <text evidence="7">The sequence shown here is derived from an EMBL/GenBank/DDBJ whole genome shotgun (WGS) entry which is preliminary data.</text>
</comment>
<dbReference type="Proteomes" id="UP000298416">
    <property type="component" value="Unassembled WGS sequence"/>
</dbReference>
<dbReference type="FunFam" id="3.30.200.20:FF:000162">
    <property type="entry name" value="Adenine nucleotide alpha hydrolase-like domain kinase"/>
    <property type="match status" value="1"/>
</dbReference>
<feature type="domain" description="Protein kinase" evidence="6">
    <location>
        <begin position="440"/>
        <end position="712"/>
    </location>
</feature>
<keyword evidence="1" id="KW-0418">Kinase</keyword>
<reference evidence="7" key="2">
    <citation type="submission" date="2020-08" db="EMBL/GenBank/DDBJ databases">
        <title>Plant Genome Project.</title>
        <authorList>
            <person name="Zhang R.-G."/>
        </authorList>
    </citation>
    <scope>NUCLEOTIDE SEQUENCE</scope>
    <source>
        <strain evidence="7">Huo1</strain>
        <tissue evidence="7">Leaf</tissue>
    </source>
</reference>
<keyword evidence="3 4" id="KW-0067">ATP-binding</keyword>
<dbReference type="GO" id="GO:0005524">
    <property type="term" value="F:ATP binding"/>
    <property type="evidence" value="ECO:0007669"/>
    <property type="project" value="UniProtKB-UniRule"/>
</dbReference>
<dbReference type="EMBL" id="PNBA02000005">
    <property type="protein sequence ID" value="KAG6422763.1"/>
    <property type="molecule type" value="Genomic_DNA"/>
</dbReference>
<evidence type="ECO:0000256" key="1">
    <source>
        <dbReference type="ARBA" id="ARBA00022527"/>
    </source>
</evidence>
<dbReference type="Gene3D" id="1.10.510.10">
    <property type="entry name" value="Transferase(Phosphotransferase) domain 1"/>
    <property type="match status" value="1"/>
</dbReference>
<evidence type="ECO:0000256" key="5">
    <source>
        <dbReference type="SAM" id="MobiDB-lite"/>
    </source>
</evidence>
<dbReference type="SUPFAM" id="SSF56112">
    <property type="entry name" value="Protein kinase-like (PK-like)"/>
    <property type="match status" value="1"/>
</dbReference>
<sequence length="732" mass="80883">MDSFVARSCSTRRCTPLMLGGVVIAFDAFKTHDIDEFKKIISDVLNREQTFEEVRTITFLGALDRVLHPMGFKIQVGHKTFVGAHGRAIEEDVSRKLEEYVSTLQSSAVECEEKGVEIQVKIIVGAPLLDVLVEEISSLRATWTILDRKLKKETRSCYIKKLSCKVAQVRDNLCLEILRPYHIDTGYRNTKHKLIYSLGKAVPLPPTPEDESDMTSTRSLPITPMIRSSNPNNCLMAPLMTNSEEKLVSSDDESDTSPPQESQGEIEIEEEDKHDGSSQVENEDDDVDSSYSEMKIEAGEYSSDTSPEDNDPKEENKAGDEVDDEIQECSNVSDEPFPCDPEKTNACLESLRSSYSLVQTATDDFSFDKFLGEGGHGIECKGKLSGSKEESKAGEEVEDEVQERSNASDQPFPRDSEKTNACLDPLGCSYSIVQTATDDFSFDNFIGEGGYGIVYKGKLSDGQLVAVKVQKETKAQTSAEFLAEVSPLSTARHANIVPLLGYCSKGNLRILIYEYIHNKSLEWHLFDNAAGVLEWSQRYAIAVGAAKGLRILHECCESPIVHCNVRPSNVMLTQDFIPMLGDFGLAKYSTSKFDKQRNFLGNLGYVAPEGSIGCVKADVYAFGIVLAQLVSGRKAVDAGAGDQQQSIREWALSLIESLALDDLVDPRLGAAYCAYELYNMARAAYSCLHTAPLSRPTMTEIVCILEGENDHLRHVSSNLYPMIIRAEACGLN</sequence>
<evidence type="ECO:0000313" key="8">
    <source>
        <dbReference type="Proteomes" id="UP000298416"/>
    </source>
</evidence>
<dbReference type="PANTHER" id="PTHR47989:SF14">
    <property type="entry name" value="INACTIVE PROTEIN KINASE SELMODRAFT_444075"/>
    <property type="match status" value="1"/>
</dbReference>
<evidence type="ECO:0000256" key="4">
    <source>
        <dbReference type="PROSITE-ProRule" id="PRU10141"/>
    </source>
</evidence>
<dbReference type="Pfam" id="PF00069">
    <property type="entry name" value="Pkinase"/>
    <property type="match status" value="1"/>
</dbReference>
<dbReference type="AlphaFoldDB" id="A0A8X8Y3H2"/>
<protein>
    <recommendedName>
        <fullName evidence="6">Protein kinase domain-containing protein</fullName>
    </recommendedName>
</protein>
<keyword evidence="8" id="KW-1185">Reference proteome</keyword>
<feature type="compositionally biased region" description="Basic and acidic residues" evidence="5">
    <location>
        <begin position="381"/>
        <end position="395"/>
    </location>
</feature>
<dbReference type="PROSITE" id="PS50011">
    <property type="entry name" value="PROTEIN_KINASE_DOM"/>
    <property type="match status" value="1"/>
</dbReference>
<feature type="binding site" evidence="4">
    <location>
        <position position="468"/>
    </location>
    <ligand>
        <name>ATP</name>
        <dbReference type="ChEBI" id="CHEBI:30616"/>
    </ligand>
</feature>
<dbReference type="InterPro" id="IPR000719">
    <property type="entry name" value="Prot_kinase_dom"/>
</dbReference>
<keyword evidence="1" id="KW-0723">Serine/threonine-protein kinase</keyword>
<dbReference type="GO" id="GO:0004674">
    <property type="term" value="F:protein serine/threonine kinase activity"/>
    <property type="evidence" value="ECO:0007669"/>
    <property type="project" value="UniProtKB-KW"/>
</dbReference>
<evidence type="ECO:0000256" key="2">
    <source>
        <dbReference type="ARBA" id="ARBA00022741"/>
    </source>
</evidence>
<name>A0A8X8Y3H2_SALSN</name>